<keyword evidence="2" id="KW-0378">Hydrolase</keyword>
<name>A0A2N5X6A1_9GAMM</name>
<dbReference type="Pfam" id="PF12706">
    <property type="entry name" value="Lactamase_B_2"/>
    <property type="match status" value="1"/>
</dbReference>
<comment type="caution">
    <text evidence="2">The sequence shown here is derived from an EMBL/GenBank/DDBJ whole genome shotgun (WGS) entry which is preliminary data.</text>
</comment>
<dbReference type="EMBL" id="PKUS01000003">
    <property type="protein sequence ID" value="PLW70016.1"/>
    <property type="molecule type" value="Genomic_DNA"/>
</dbReference>
<dbReference type="AlphaFoldDB" id="A0A2N5X6A1"/>
<gene>
    <name evidence="2" type="ORF">C0039_05725</name>
</gene>
<protein>
    <submittedName>
        <fullName evidence="2">MBL fold metallo-hydrolase</fullName>
    </submittedName>
</protein>
<dbReference type="InterPro" id="IPR052533">
    <property type="entry name" value="WalJ/YycJ-like"/>
</dbReference>
<dbReference type="PANTHER" id="PTHR47619">
    <property type="entry name" value="METALLO-HYDROLASE YYCJ-RELATED"/>
    <property type="match status" value="1"/>
</dbReference>
<dbReference type="OrthoDB" id="9803916at2"/>
<organism evidence="2 3">
    <name type="scientific">Pseudohalioglobus lutimaris</name>
    <dbReference type="NCBI Taxonomy" id="1737061"/>
    <lineage>
        <taxon>Bacteria</taxon>
        <taxon>Pseudomonadati</taxon>
        <taxon>Pseudomonadota</taxon>
        <taxon>Gammaproteobacteria</taxon>
        <taxon>Cellvibrionales</taxon>
        <taxon>Halieaceae</taxon>
        <taxon>Pseudohalioglobus</taxon>
    </lineage>
</organism>
<accession>A0A2N5X6A1</accession>
<proteinExistence type="predicted"/>
<sequence length="252" mass="27512">MRFASLGSGSKGNATLVQSGETLLMIDCGFSVRETTRRMARLGLQPDQLQAILVTHEHSDHCAGVARLSRRHNIPVYLTHGTASSGRCDGSHTFCCFNCDDQFDIGQISVQTVAVPHDAVEPCQFRLSAAGRSLGVLTDLGCVTPHVVDSYRGCDSLLLEFNHDSDMLLLGKYPPHLKSRVGGDWGHLNNEQAAGLLRQLDCAGALNNLVVAHISENNNSRDSAERALCEVLDSLERVVWAQQDEGFDWLQV</sequence>
<evidence type="ECO:0000259" key="1">
    <source>
        <dbReference type="SMART" id="SM00849"/>
    </source>
</evidence>
<dbReference type="SUPFAM" id="SSF56281">
    <property type="entry name" value="Metallo-hydrolase/oxidoreductase"/>
    <property type="match status" value="1"/>
</dbReference>
<evidence type="ECO:0000313" key="2">
    <source>
        <dbReference type="EMBL" id="PLW70016.1"/>
    </source>
</evidence>
<dbReference type="RefSeq" id="WP_101517517.1">
    <property type="nucleotide sequence ID" value="NZ_PKUS01000003.1"/>
</dbReference>
<dbReference type="SMART" id="SM00849">
    <property type="entry name" value="Lactamase_B"/>
    <property type="match status" value="1"/>
</dbReference>
<evidence type="ECO:0000313" key="3">
    <source>
        <dbReference type="Proteomes" id="UP000235005"/>
    </source>
</evidence>
<dbReference type="InterPro" id="IPR036866">
    <property type="entry name" value="RibonucZ/Hydroxyglut_hydro"/>
</dbReference>
<dbReference type="GO" id="GO:0016787">
    <property type="term" value="F:hydrolase activity"/>
    <property type="evidence" value="ECO:0007669"/>
    <property type="project" value="UniProtKB-KW"/>
</dbReference>
<keyword evidence="3" id="KW-1185">Reference proteome</keyword>
<dbReference type="Gene3D" id="3.60.15.10">
    <property type="entry name" value="Ribonuclease Z/Hydroxyacylglutathione hydrolase-like"/>
    <property type="match status" value="1"/>
</dbReference>
<dbReference type="Proteomes" id="UP000235005">
    <property type="component" value="Unassembled WGS sequence"/>
</dbReference>
<feature type="domain" description="Metallo-beta-lactamase" evidence="1">
    <location>
        <begin position="11"/>
        <end position="172"/>
    </location>
</feature>
<dbReference type="InterPro" id="IPR001279">
    <property type="entry name" value="Metallo-B-lactamas"/>
</dbReference>
<dbReference type="PANTHER" id="PTHR47619:SF1">
    <property type="entry name" value="EXODEOXYRIBONUCLEASE WALJ"/>
    <property type="match status" value="1"/>
</dbReference>
<reference evidence="2 3" key="1">
    <citation type="submission" date="2018-01" db="EMBL/GenBank/DDBJ databases">
        <title>The draft genome sequence of Halioglobus lutimaris HF004.</title>
        <authorList>
            <person name="Du Z.-J."/>
            <person name="Shi M.-J."/>
        </authorList>
    </citation>
    <scope>NUCLEOTIDE SEQUENCE [LARGE SCALE GENOMIC DNA]</scope>
    <source>
        <strain evidence="2 3">HF004</strain>
    </source>
</reference>